<dbReference type="Proteomes" id="UP000243106">
    <property type="component" value="Unassembled WGS sequence"/>
</dbReference>
<name>A0A1I6A738_9RHOB</name>
<sequence length="69" mass="8247">MAATAEHTNYSEKRGILNRIMDAIDRMYANHPRLQRVERLNAMSDDELARRGLRRQDIVRHVFNDIYYV</sequence>
<protein>
    <recommendedName>
        <fullName evidence="3">DUF1127 domain-containing protein</fullName>
    </recommendedName>
</protein>
<dbReference type="STRING" id="93684.SAMN05421853_11567"/>
<keyword evidence="2" id="KW-1185">Reference proteome</keyword>
<dbReference type="AlphaFoldDB" id="A0A1I6A738"/>
<dbReference type="RefSeq" id="WP_093015000.1">
    <property type="nucleotide sequence ID" value="NZ_FOXV01000015.1"/>
</dbReference>
<evidence type="ECO:0000313" key="1">
    <source>
        <dbReference type="EMBL" id="SFQ64442.1"/>
    </source>
</evidence>
<evidence type="ECO:0000313" key="2">
    <source>
        <dbReference type="Proteomes" id="UP000243106"/>
    </source>
</evidence>
<dbReference type="EMBL" id="FOXV01000015">
    <property type="protein sequence ID" value="SFQ64442.1"/>
    <property type="molecule type" value="Genomic_DNA"/>
</dbReference>
<accession>A0A1I6A738</accession>
<reference evidence="2" key="1">
    <citation type="submission" date="2016-10" db="EMBL/GenBank/DDBJ databases">
        <authorList>
            <person name="Varghese N."/>
            <person name="Submissions S."/>
        </authorList>
    </citation>
    <scope>NUCLEOTIDE SEQUENCE [LARGE SCALE GENOMIC DNA]</scope>
    <source>
        <strain evidence="2">JCM 10271</strain>
    </source>
</reference>
<organism evidence="1 2">
    <name type="scientific">Roseivivax halotolerans</name>
    <dbReference type="NCBI Taxonomy" id="93684"/>
    <lineage>
        <taxon>Bacteria</taxon>
        <taxon>Pseudomonadati</taxon>
        <taxon>Pseudomonadota</taxon>
        <taxon>Alphaproteobacteria</taxon>
        <taxon>Rhodobacterales</taxon>
        <taxon>Roseobacteraceae</taxon>
        <taxon>Roseivivax</taxon>
    </lineage>
</organism>
<gene>
    <name evidence="1" type="ORF">SAMN05421853_11567</name>
</gene>
<evidence type="ECO:0008006" key="3">
    <source>
        <dbReference type="Google" id="ProtNLM"/>
    </source>
</evidence>
<proteinExistence type="predicted"/>